<evidence type="ECO:0000313" key="1">
    <source>
        <dbReference type="EMBL" id="TFK66188.1"/>
    </source>
</evidence>
<organism evidence="1 2">
    <name type="scientific">Pluteus cervinus</name>
    <dbReference type="NCBI Taxonomy" id="181527"/>
    <lineage>
        <taxon>Eukaryota</taxon>
        <taxon>Fungi</taxon>
        <taxon>Dikarya</taxon>
        <taxon>Basidiomycota</taxon>
        <taxon>Agaricomycotina</taxon>
        <taxon>Agaricomycetes</taxon>
        <taxon>Agaricomycetidae</taxon>
        <taxon>Agaricales</taxon>
        <taxon>Pluteineae</taxon>
        <taxon>Pluteaceae</taxon>
        <taxon>Pluteus</taxon>
    </lineage>
</organism>
<evidence type="ECO:0000313" key="2">
    <source>
        <dbReference type="Proteomes" id="UP000308600"/>
    </source>
</evidence>
<accession>A0ACD3AJY2</accession>
<reference evidence="1 2" key="1">
    <citation type="journal article" date="2019" name="Nat. Ecol. Evol.">
        <title>Megaphylogeny resolves global patterns of mushroom evolution.</title>
        <authorList>
            <person name="Varga T."/>
            <person name="Krizsan K."/>
            <person name="Foldi C."/>
            <person name="Dima B."/>
            <person name="Sanchez-Garcia M."/>
            <person name="Sanchez-Ramirez S."/>
            <person name="Szollosi G.J."/>
            <person name="Szarkandi J.G."/>
            <person name="Papp V."/>
            <person name="Albert L."/>
            <person name="Andreopoulos W."/>
            <person name="Angelini C."/>
            <person name="Antonin V."/>
            <person name="Barry K.W."/>
            <person name="Bougher N.L."/>
            <person name="Buchanan P."/>
            <person name="Buyck B."/>
            <person name="Bense V."/>
            <person name="Catcheside P."/>
            <person name="Chovatia M."/>
            <person name="Cooper J."/>
            <person name="Damon W."/>
            <person name="Desjardin D."/>
            <person name="Finy P."/>
            <person name="Geml J."/>
            <person name="Haridas S."/>
            <person name="Hughes K."/>
            <person name="Justo A."/>
            <person name="Karasinski D."/>
            <person name="Kautmanova I."/>
            <person name="Kiss B."/>
            <person name="Kocsube S."/>
            <person name="Kotiranta H."/>
            <person name="LaButti K.M."/>
            <person name="Lechner B.E."/>
            <person name="Liimatainen K."/>
            <person name="Lipzen A."/>
            <person name="Lukacs Z."/>
            <person name="Mihaltcheva S."/>
            <person name="Morgado L.N."/>
            <person name="Niskanen T."/>
            <person name="Noordeloos M.E."/>
            <person name="Ohm R.A."/>
            <person name="Ortiz-Santana B."/>
            <person name="Ovrebo C."/>
            <person name="Racz N."/>
            <person name="Riley R."/>
            <person name="Savchenko A."/>
            <person name="Shiryaev A."/>
            <person name="Soop K."/>
            <person name="Spirin V."/>
            <person name="Szebenyi C."/>
            <person name="Tomsovsky M."/>
            <person name="Tulloss R.E."/>
            <person name="Uehling J."/>
            <person name="Grigoriev I.V."/>
            <person name="Vagvolgyi C."/>
            <person name="Papp T."/>
            <person name="Martin F.M."/>
            <person name="Miettinen O."/>
            <person name="Hibbett D.S."/>
            <person name="Nagy L.G."/>
        </authorList>
    </citation>
    <scope>NUCLEOTIDE SEQUENCE [LARGE SCALE GENOMIC DNA]</scope>
    <source>
        <strain evidence="1 2">NL-1719</strain>
    </source>
</reference>
<proteinExistence type="predicted"/>
<dbReference type="Proteomes" id="UP000308600">
    <property type="component" value="Unassembled WGS sequence"/>
</dbReference>
<sequence>MPCSVPSPSPAPLPVHSQGRPGHRRSYSTERGPGAFAPLRQLPKRSSGPVFHFRNDEPDHDDDDSSSSHDEQDDRSPPALKLRPGNSFQLTLDTSPLPKPKVSHHSVPFPRSSPVHVVSPVLPSPTALRPQVSRTASTPILLANGKPLKSSLKSSSSAPHIPSHLRARSAPSTPHPDRSPSPDELDAPPPTPKNVHFPAKETGALESIRLFNKSARPASLSKPTGEDTETETEGEAHYSVSRISFPFPRFPGASPTQESPSLPNKSKDILYEVDLNASSAIPAPSPPPYANIHLENVALSSTPVPTVTGHLLVRNLAYEKQVALRFTLDDWVTTSEVVAQHVVSLPGLPAPFTSQSSSNDVTSNSTSDKMEWDRFAFTIRLGGYALKLDSCVLWLVARYATPGVVTMDPCNGCWASEWWDNNSGANYKVVFRRQEVEEAPKKERAVSAPAIFSASFAPAPSIPKAAVSPSQATQLPSHQAMTQTTLSHLRRLSLKNYAAPSAPAAVPATSSPVVSYSPPASSPVAVPSPKARSSPSEFGMGVSPSMASSPPFSSMGAALRQSNNSWIWDSVPKSRHQDDEDDDSASSSSSSSGLRTPPAMNSPPDSPSVMIELEKRHGSSPRHSPPPQIAPKSPSPVTHSQDANSPLTAGDESSDSGTDSEPIVHNISSPSPTLPTDASESVYQAFIRKWCFAQGPSPGGRIVTI</sequence>
<dbReference type="EMBL" id="ML208413">
    <property type="protein sequence ID" value="TFK66188.1"/>
    <property type="molecule type" value="Genomic_DNA"/>
</dbReference>
<keyword evidence="2" id="KW-1185">Reference proteome</keyword>
<protein>
    <submittedName>
        <fullName evidence="1">Uncharacterized protein</fullName>
    </submittedName>
</protein>
<gene>
    <name evidence="1" type="ORF">BDN72DRAFT_900053</name>
</gene>
<name>A0ACD3AJY2_9AGAR</name>